<evidence type="ECO:0000313" key="5">
    <source>
        <dbReference type="EMBL" id="RHN82571.1"/>
    </source>
</evidence>
<name>A0A072W2C8_MEDTR</name>
<evidence type="ECO:0000313" key="8">
    <source>
        <dbReference type="Proteomes" id="UP000265566"/>
    </source>
</evidence>
<accession>A0A072W2C8</accession>
<evidence type="ECO:0000256" key="1">
    <source>
        <dbReference type="SAM" id="MobiDB-lite"/>
    </source>
</evidence>
<organism evidence="4 7">
    <name type="scientific">Medicago truncatula</name>
    <name type="common">Barrel medic</name>
    <name type="synonym">Medicago tribuloides</name>
    <dbReference type="NCBI Taxonomy" id="3880"/>
    <lineage>
        <taxon>Eukaryota</taxon>
        <taxon>Viridiplantae</taxon>
        <taxon>Streptophyta</taxon>
        <taxon>Embryophyta</taxon>
        <taxon>Tracheophyta</taxon>
        <taxon>Spermatophyta</taxon>
        <taxon>Magnoliopsida</taxon>
        <taxon>eudicotyledons</taxon>
        <taxon>Gunneridae</taxon>
        <taxon>Pentapetalae</taxon>
        <taxon>rosids</taxon>
        <taxon>fabids</taxon>
        <taxon>Fabales</taxon>
        <taxon>Fabaceae</taxon>
        <taxon>Papilionoideae</taxon>
        <taxon>50 kb inversion clade</taxon>
        <taxon>NPAAA clade</taxon>
        <taxon>Hologalegina</taxon>
        <taxon>IRL clade</taxon>
        <taxon>Trifolieae</taxon>
        <taxon>Medicago</taxon>
    </lineage>
</organism>
<evidence type="ECO:0000259" key="2">
    <source>
        <dbReference type="Pfam" id="PF04782"/>
    </source>
</evidence>
<feature type="region of interest" description="Disordered" evidence="1">
    <location>
        <begin position="115"/>
        <end position="134"/>
    </location>
</feature>
<dbReference type="PANTHER" id="PTHR21450">
    <property type="entry name" value="PROTEIN ALTERED PHOSPHATE STARVATION RESPONSE 1"/>
    <property type="match status" value="1"/>
</dbReference>
<dbReference type="KEGG" id="mtr:25485633"/>
<keyword evidence="7" id="KW-1185">Reference proteome</keyword>
<sequence length="748" mass="85575">MGCVASKLEEEEEVVAICRERKRQLKLAVEKRYALAEAHCKYFHSLNAVAAAIKLFVARHSSPSSPFLITFPPKGLDPSPSHSSAENVINNPMFLQQTPSETKHESVACNSCIGSTTSESSEEEGEREVEGCREVQNEQPSEYFYMHMPMNMPMHHMSMPPPSMPSPQRDFGWDFFYPFDSMRPEVMNGYHRNSDDDLRAVREEEGIPELEEEVERVELEHKVVVSVKEKNNKEGGGKVVSGVETAKPVDVANENENVGEQKGLAVLDTPAEGRELLEALKDIEDHFIRAYESGKGVTKMLEANRIPLHSSLEEIKESSTKLINAITWKSMSSRQSSCKSLVVQNMKDSSSWVEYKNDLFDDYGGMDSGSHLLTLGRLYAWEKKLFEEVKAGDSTRKNYEKKCAQLRNKNVRGDDELSMDKTRADMKDLYAGILVAIRRAESISKRIQKMRDEELQPQIVELLKGLTQSWKIMLESHETQKMILSEVKYFTCPPYDKFCNQSRGLATLQLEAELHHWRACFREYTAAQKAYVEALHGWLSKFVVHEVEFYSRSKNVAMPMPFQVNGPPLLVICNDWLTSLRKLPDKTVALALKSVVKDVKALWIQQNKEQQQKRKVDNLTKDLDRRYDGSYKLKTKMLELQVTDHRSEEESVREEECLMDKGDYLETLRRKLEVEKEKHYSCMQETQRMTLNGLQFGFSQVLESLTEFSKASQKMYNDLVTFSEKAGNISYIEDGGCNVENCNSQNGQ</sequence>
<feature type="domain" description="DUF632" evidence="2">
    <location>
        <begin position="276"/>
        <end position="600"/>
    </location>
</feature>
<dbReference type="HOGENOM" id="CLU_010985_4_1_1"/>
<dbReference type="OrthoDB" id="1893612at2759"/>
<dbReference type="Proteomes" id="UP000265566">
    <property type="component" value="Chromosome 1"/>
</dbReference>
<dbReference type="InterPro" id="IPR006867">
    <property type="entry name" value="DUF632"/>
</dbReference>
<dbReference type="EMBL" id="CM001217">
    <property type="protein sequence ID" value="KEH44380.1"/>
    <property type="molecule type" value="Genomic_DNA"/>
</dbReference>
<dbReference type="Gramene" id="rna6744">
    <property type="protein sequence ID" value="RHN82571.1"/>
    <property type="gene ID" value="gene6744"/>
</dbReference>
<reference evidence="5" key="5">
    <citation type="journal article" date="2018" name="Nat. Plants">
        <title>Whole-genome landscape of Medicago truncatula symbiotic genes.</title>
        <authorList>
            <person name="Pecrix Y."/>
            <person name="Gamas P."/>
            <person name="Carrere S."/>
        </authorList>
    </citation>
    <scope>NUCLEOTIDE SEQUENCE</scope>
    <source>
        <tissue evidence="5">Leaves</tissue>
    </source>
</reference>
<dbReference type="Proteomes" id="UP000002051">
    <property type="component" value="Unassembled WGS sequence"/>
</dbReference>
<evidence type="ECO:0000313" key="7">
    <source>
        <dbReference type="Proteomes" id="UP000002051"/>
    </source>
</evidence>
<reference evidence="8" key="4">
    <citation type="journal article" date="2018" name="Nat. Plants">
        <title>Whole-genome landscape of Medicago truncatula symbiotic genes.</title>
        <authorList>
            <person name="Pecrix Y."/>
            <person name="Staton S.E."/>
            <person name="Sallet E."/>
            <person name="Lelandais-Briere C."/>
            <person name="Moreau S."/>
            <person name="Carrere S."/>
            <person name="Blein T."/>
            <person name="Jardinaud M.F."/>
            <person name="Latrasse D."/>
            <person name="Zouine M."/>
            <person name="Zahm M."/>
            <person name="Kreplak J."/>
            <person name="Mayjonade B."/>
            <person name="Satge C."/>
            <person name="Perez M."/>
            <person name="Cauet S."/>
            <person name="Marande W."/>
            <person name="Chantry-Darmon C."/>
            <person name="Lopez-Roques C."/>
            <person name="Bouchez O."/>
            <person name="Berard A."/>
            <person name="Debelle F."/>
            <person name="Munos S."/>
            <person name="Bendahmane A."/>
            <person name="Berges H."/>
            <person name="Niebel A."/>
            <person name="Buitink J."/>
            <person name="Frugier F."/>
            <person name="Benhamed M."/>
            <person name="Crespi M."/>
            <person name="Gouzy J."/>
            <person name="Gamas P."/>
        </authorList>
    </citation>
    <scope>NUCLEOTIDE SEQUENCE [LARGE SCALE GENOMIC DNA]</scope>
    <source>
        <strain evidence="8">cv. Jemalong A17</strain>
    </source>
</reference>
<gene>
    <name evidence="6" type="primary">25485633</name>
    <name evidence="4" type="ordered locus">MTR_1g112850</name>
    <name evidence="5" type="ORF">MtrunA17_Chr1g0211271</name>
</gene>
<evidence type="ECO:0000313" key="6">
    <source>
        <dbReference type="EnsemblPlants" id="KEH44380"/>
    </source>
</evidence>
<dbReference type="Pfam" id="PF04782">
    <property type="entry name" value="DUF632"/>
    <property type="match status" value="1"/>
</dbReference>
<feature type="domain" description="DUF630" evidence="3">
    <location>
        <begin position="1"/>
        <end position="60"/>
    </location>
</feature>
<evidence type="ECO:0000259" key="3">
    <source>
        <dbReference type="Pfam" id="PF04783"/>
    </source>
</evidence>
<dbReference type="PANTHER" id="PTHR21450:SF17">
    <property type="entry name" value="OS09G0542500 PROTEIN"/>
    <property type="match status" value="1"/>
</dbReference>
<reference evidence="4 7" key="2">
    <citation type="journal article" date="2014" name="BMC Genomics">
        <title>An improved genome release (version Mt4.0) for the model legume Medicago truncatula.</title>
        <authorList>
            <person name="Tang H."/>
            <person name="Krishnakumar V."/>
            <person name="Bidwell S."/>
            <person name="Rosen B."/>
            <person name="Chan A."/>
            <person name="Zhou S."/>
            <person name="Gentzbittel L."/>
            <person name="Childs K.L."/>
            <person name="Yandell M."/>
            <person name="Gundlach H."/>
            <person name="Mayer K.F."/>
            <person name="Schwartz D.C."/>
            <person name="Town C.D."/>
        </authorList>
    </citation>
    <scope>GENOME REANNOTATION</scope>
    <source>
        <strain evidence="4">A17</strain>
        <strain evidence="6 7">cv. Jemalong A17</strain>
    </source>
</reference>
<dbReference type="InterPro" id="IPR006868">
    <property type="entry name" value="DUF630"/>
</dbReference>
<proteinExistence type="predicted"/>
<dbReference type="AlphaFoldDB" id="A0A072W2C8"/>
<evidence type="ECO:0000313" key="4">
    <source>
        <dbReference type="EMBL" id="KEH44380.1"/>
    </source>
</evidence>
<reference evidence="4 7" key="1">
    <citation type="journal article" date="2011" name="Nature">
        <title>The Medicago genome provides insight into the evolution of rhizobial symbioses.</title>
        <authorList>
            <person name="Young N.D."/>
            <person name="Debelle F."/>
            <person name="Oldroyd G.E."/>
            <person name="Geurts R."/>
            <person name="Cannon S.B."/>
            <person name="Udvardi M.K."/>
            <person name="Benedito V.A."/>
            <person name="Mayer K.F."/>
            <person name="Gouzy J."/>
            <person name="Schoof H."/>
            <person name="Van de Peer Y."/>
            <person name="Proost S."/>
            <person name="Cook D.R."/>
            <person name="Meyers B.C."/>
            <person name="Spannagl M."/>
            <person name="Cheung F."/>
            <person name="De Mita S."/>
            <person name="Krishnakumar V."/>
            <person name="Gundlach H."/>
            <person name="Zhou S."/>
            <person name="Mudge J."/>
            <person name="Bharti A.K."/>
            <person name="Murray J.D."/>
            <person name="Naoumkina M.A."/>
            <person name="Rosen B."/>
            <person name="Silverstein K.A."/>
            <person name="Tang H."/>
            <person name="Rombauts S."/>
            <person name="Zhao P.X."/>
            <person name="Zhou P."/>
            <person name="Barbe V."/>
            <person name="Bardou P."/>
            <person name="Bechner M."/>
            <person name="Bellec A."/>
            <person name="Berger A."/>
            <person name="Berges H."/>
            <person name="Bidwell S."/>
            <person name="Bisseling T."/>
            <person name="Choisne N."/>
            <person name="Couloux A."/>
            <person name="Denny R."/>
            <person name="Deshpande S."/>
            <person name="Dai X."/>
            <person name="Doyle J.J."/>
            <person name="Dudez A.M."/>
            <person name="Farmer A.D."/>
            <person name="Fouteau S."/>
            <person name="Franken C."/>
            <person name="Gibelin C."/>
            <person name="Gish J."/>
            <person name="Goldstein S."/>
            <person name="Gonzalez A.J."/>
            <person name="Green P.J."/>
            <person name="Hallab A."/>
            <person name="Hartog M."/>
            <person name="Hua A."/>
            <person name="Humphray S.J."/>
            <person name="Jeong D.H."/>
            <person name="Jing Y."/>
            <person name="Jocker A."/>
            <person name="Kenton S.M."/>
            <person name="Kim D.J."/>
            <person name="Klee K."/>
            <person name="Lai H."/>
            <person name="Lang C."/>
            <person name="Lin S."/>
            <person name="Macmil S.L."/>
            <person name="Magdelenat G."/>
            <person name="Matthews L."/>
            <person name="McCorrison J."/>
            <person name="Monaghan E.L."/>
            <person name="Mun J.H."/>
            <person name="Najar F.Z."/>
            <person name="Nicholson C."/>
            <person name="Noirot C."/>
            <person name="O'Bleness M."/>
            <person name="Paule C.R."/>
            <person name="Poulain J."/>
            <person name="Prion F."/>
            <person name="Qin B."/>
            <person name="Qu C."/>
            <person name="Retzel E.F."/>
            <person name="Riddle C."/>
            <person name="Sallet E."/>
            <person name="Samain S."/>
            <person name="Samson N."/>
            <person name="Sanders I."/>
            <person name="Saurat O."/>
            <person name="Scarpelli C."/>
            <person name="Schiex T."/>
            <person name="Segurens B."/>
            <person name="Severin A.J."/>
            <person name="Sherrier D.J."/>
            <person name="Shi R."/>
            <person name="Sims S."/>
            <person name="Singer S.R."/>
            <person name="Sinharoy S."/>
            <person name="Sterck L."/>
            <person name="Viollet A."/>
            <person name="Wang B.B."/>
            <person name="Wang K."/>
            <person name="Wang M."/>
            <person name="Wang X."/>
            <person name="Warfsmann J."/>
            <person name="Weissenbach J."/>
            <person name="White D.D."/>
            <person name="White J.D."/>
            <person name="Wiley G.B."/>
            <person name="Wincker P."/>
            <person name="Xing Y."/>
            <person name="Yang L."/>
            <person name="Yao Z."/>
            <person name="Ying F."/>
            <person name="Zhai J."/>
            <person name="Zhou L."/>
            <person name="Zuber A."/>
            <person name="Denarie J."/>
            <person name="Dixon R.A."/>
            <person name="May G.D."/>
            <person name="Schwartz D.C."/>
            <person name="Rogers J."/>
            <person name="Quetier F."/>
            <person name="Town C.D."/>
            <person name="Roe B.A."/>
        </authorList>
    </citation>
    <scope>NUCLEOTIDE SEQUENCE [LARGE SCALE GENOMIC DNA]</scope>
    <source>
        <strain evidence="4">A17</strain>
        <strain evidence="6 7">cv. Jemalong A17</strain>
    </source>
</reference>
<reference evidence="6" key="3">
    <citation type="submission" date="2015-04" db="UniProtKB">
        <authorList>
            <consortium name="EnsemblPlants"/>
        </authorList>
    </citation>
    <scope>IDENTIFICATION</scope>
    <source>
        <strain evidence="6">cv. Jemalong A17</strain>
    </source>
</reference>
<protein>
    <submittedName>
        <fullName evidence="4">DUF630 family protein</fullName>
    </submittedName>
</protein>
<dbReference type="EMBL" id="PSQE01000001">
    <property type="protein sequence ID" value="RHN82571.1"/>
    <property type="molecule type" value="Genomic_DNA"/>
</dbReference>
<dbReference type="EnsemblPlants" id="KEH44380">
    <property type="protein sequence ID" value="KEH44380"/>
    <property type="gene ID" value="MTR_1g112850"/>
</dbReference>
<dbReference type="Pfam" id="PF04783">
    <property type="entry name" value="DUF630"/>
    <property type="match status" value="1"/>
</dbReference>
<dbReference type="STRING" id="3880.A0A072W2C8"/>